<evidence type="ECO:0000313" key="3">
    <source>
        <dbReference type="EMBL" id="QYS97686.1"/>
    </source>
</evidence>
<evidence type="ECO:0000259" key="2">
    <source>
        <dbReference type="Pfam" id="PF06985"/>
    </source>
</evidence>
<reference evidence="3 4" key="1">
    <citation type="journal article" date="2021" name="BMC Genomics">
        <title>Telomere-to-telomere genome assembly of asparaginase-producing Trichoderma simmonsii.</title>
        <authorList>
            <person name="Chung D."/>
            <person name="Kwon Y.M."/>
            <person name="Yang Y."/>
        </authorList>
    </citation>
    <scope>NUCLEOTIDE SEQUENCE [LARGE SCALE GENOMIC DNA]</scope>
    <source>
        <strain evidence="3 4">GH-Sj1</strain>
    </source>
</reference>
<evidence type="ECO:0000256" key="1">
    <source>
        <dbReference type="SAM" id="Phobius"/>
    </source>
</evidence>
<evidence type="ECO:0000313" key="4">
    <source>
        <dbReference type="Proteomes" id="UP000826661"/>
    </source>
</evidence>
<dbReference type="Proteomes" id="UP000826661">
    <property type="component" value="Chromosome II"/>
</dbReference>
<dbReference type="EMBL" id="CP075865">
    <property type="protein sequence ID" value="QYS97686.1"/>
    <property type="molecule type" value="Genomic_DNA"/>
</dbReference>
<dbReference type="InterPro" id="IPR010730">
    <property type="entry name" value="HET"/>
</dbReference>
<sequence>MLPRNLLPLLVDIVAAILVVGIFVAGYFSLDKSQFSQRSFPGSIFSLTRYYLTDPCRPHADGGLPHGGCIRLVRINSTADADIVLSWSVFPLAVAPAYHALSYTWGFARGVPEHEDPVFRYKGQHGVPTSMPKNLFLALNRIIKLDEGVYYWIDSLCIDQENTRERSEQVAMMKEIYEHAAVVDVWLGPTTDSEAKALDLVLGDLSTMAQTYGTAWTPGANASRSLFVQYPQHLLSKDEWDTLISFMSRRWFHRLWTLQEFALAKKIRILCGDHFINPDDLHNAALFLQTLGLTMELQYGNNGTAGTAVMQQSILRACLGDMNQLMKFVSQIPGVASGEHSVPDYESVLAWVFWRSANTYATDPRDFVYGILGLAEAIMERLPNMTNDVDSSISSYNPIVPDYSLSTADVFRAFILRLMHSKLGIRAIALITPGVQTGDRPGYTLQRRSVPSWVDAKHELPSWVPNLANREQFSLSNGGALFLNSSKSDFNIHGSALAVQTQRFHVKGNNLHVFGRRLGISRGSSRFPSALEWAPCATFLMNFFGPLSLLASKYPTRCEDKDLSSKPLSPVEVFLSCISLGSWQPGNKFTSLNGPSLPVWKVERFIVDGITQYLCVQLASAAGNETVDHVLTQDAYDIISRAQSIKGIDEKYLYEAYKRFKTPSRIFDKHDFLSCVRDMDDATDFSQTCAHLIRQFHWARGRAVFTMQLDDEYVRRFFTCSGTSDRQEVTKMLLGLGPERMRKEDEVWAIQGSEWPFLLRPLYIDKDRKLPVMDIPFEEEKGGWWSQTDKSLHPIKVYELIGEVYVHGIMHGEVFDHEHDVYDFEEIVIR</sequence>
<accession>A0A8G0L8H6</accession>
<keyword evidence="1" id="KW-1133">Transmembrane helix</keyword>
<proteinExistence type="predicted"/>
<dbReference type="InterPro" id="IPR052895">
    <property type="entry name" value="HetReg/Transcr_Mod"/>
</dbReference>
<organism evidence="3 4">
    <name type="scientific">Trichoderma simmonsii</name>
    <dbReference type="NCBI Taxonomy" id="1491479"/>
    <lineage>
        <taxon>Eukaryota</taxon>
        <taxon>Fungi</taxon>
        <taxon>Dikarya</taxon>
        <taxon>Ascomycota</taxon>
        <taxon>Pezizomycotina</taxon>
        <taxon>Sordariomycetes</taxon>
        <taxon>Hypocreomycetidae</taxon>
        <taxon>Hypocreales</taxon>
        <taxon>Hypocreaceae</taxon>
        <taxon>Trichoderma</taxon>
    </lineage>
</organism>
<dbReference type="Pfam" id="PF06985">
    <property type="entry name" value="HET"/>
    <property type="match status" value="1"/>
</dbReference>
<name>A0A8G0L8H6_9HYPO</name>
<dbReference type="PANTHER" id="PTHR24148:SF64">
    <property type="entry name" value="HETEROKARYON INCOMPATIBILITY DOMAIN-CONTAINING PROTEIN"/>
    <property type="match status" value="1"/>
</dbReference>
<keyword evidence="1" id="KW-0812">Transmembrane</keyword>
<dbReference type="PANTHER" id="PTHR24148">
    <property type="entry name" value="ANKYRIN REPEAT DOMAIN-CONTAINING PROTEIN 39 HOMOLOG-RELATED"/>
    <property type="match status" value="1"/>
</dbReference>
<gene>
    <name evidence="3" type="ORF">H0G86_004908</name>
</gene>
<keyword evidence="1" id="KW-0472">Membrane</keyword>
<protein>
    <recommendedName>
        <fullName evidence="2">Heterokaryon incompatibility domain-containing protein</fullName>
    </recommendedName>
</protein>
<feature type="domain" description="Heterokaryon incompatibility" evidence="2">
    <location>
        <begin position="98"/>
        <end position="260"/>
    </location>
</feature>
<keyword evidence="4" id="KW-1185">Reference proteome</keyword>
<feature type="transmembrane region" description="Helical" evidence="1">
    <location>
        <begin position="6"/>
        <end position="30"/>
    </location>
</feature>
<dbReference type="AlphaFoldDB" id="A0A8G0L8H6"/>